<name>A0AAV0XLE9_9HEMI</name>
<keyword evidence="1" id="KW-0863">Zinc-finger</keyword>
<proteinExistence type="predicted"/>
<comment type="caution">
    <text evidence="3">The sequence shown here is derived from an EMBL/GenBank/DDBJ whole genome shotgun (WGS) entry which is preliminary data.</text>
</comment>
<dbReference type="InterPro" id="IPR013087">
    <property type="entry name" value="Znf_C2H2_type"/>
</dbReference>
<keyword evidence="1" id="KW-0862">Zinc</keyword>
<feature type="domain" description="C2H2-type" evidence="2">
    <location>
        <begin position="56"/>
        <end position="84"/>
    </location>
</feature>
<keyword evidence="4" id="KW-1185">Reference proteome</keyword>
<evidence type="ECO:0000313" key="4">
    <source>
        <dbReference type="Proteomes" id="UP001160148"/>
    </source>
</evidence>
<dbReference type="Gene3D" id="3.30.160.60">
    <property type="entry name" value="Classic Zinc Finger"/>
    <property type="match status" value="1"/>
</dbReference>
<dbReference type="Proteomes" id="UP001160148">
    <property type="component" value="Unassembled WGS sequence"/>
</dbReference>
<evidence type="ECO:0000256" key="1">
    <source>
        <dbReference type="PROSITE-ProRule" id="PRU00042"/>
    </source>
</evidence>
<gene>
    <name evidence="3" type="ORF">MEUPH1_LOCUS23430</name>
</gene>
<dbReference type="SMART" id="SM00355">
    <property type="entry name" value="ZnF_C2H2"/>
    <property type="match status" value="2"/>
</dbReference>
<reference evidence="3 4" key="1">
    <citation type="submission" date="2023-01" db="EMBL/GenBank/DDBJ databases">
        <authorList>
            <person name="Whitehead M."/>
        </authorList>
    </citation>
    <scope>NUCLEOTIDE SEQUENCE [LARGE SCALE GENOMIC DNA]</scope>
</reference>
<dbReference type="PROSITE" id="PS00028">
    <property type="entry name" value="ZINC_FINGER_C2H2_1"/>
    <property type="match status" value="1"/>
</dbReference>
<dbReference type="AlphaFoldDB" id="A0AAV0XLE9"/>
<protein>
    <recommendedName>
        <fullName evidence="2">C2H2-type domain-containing protein</fullName>
    </recommendedName>
</protein>
<accession>A0AAV0XLE9</accession>
<feature type="domain" description="C2H2-type" evidence="2">
    <location>
        <begin position="26"/>
        <end position="54"/>
    </location>
</feature>
<sequence>MVFLGISFRQKAIFMNTKNPELEVRFFCLNMCGRSYKNKQHLTRHMTNECGVQPKFQCKYCKKCFTRKQTLKIHFVSVHKRSPDEIQGNPCHRLNWTTDK</sequence>
<dbReference type="EMBL" id="CARXXK010000005">
    <property type="protein sequence ID" value="CAI6369158.1"/>
    <property type="molecule type" value="Genomic_DNA"/>
</dbReference>
<dbReference type="SUPFAM" id="SSF57667">
    <property type="entry name" value="beta-beta-alpha zinc fingers"/>
    <property type="match status" value="1"/>
</dbReference>
<dbReference type="GO" id="GO:0008270">
    <property type="term" value="F:zinc ion binding"/>
    <property type="evidence" value="ECO:0007669"/>
    <property type="project" value="UniProtKB-KW"/>
</dbReference>
<evidence type="ECO:0000313" key="3">
    <source>
        <dbReference type="EMBL" id="CAI6369158.1"/>
    </source>
</evidence>
<dbReference type="Pfam" id="PF00096">
    <property type="entry name" value="zf-C2H2"/>
    <property type="match status" value="2"/>
</dbReference>
<keyword evidence="1" id="KW-0479">Metal-binding</keyword>
<organism evidence="3 4">
    <name type="scientific">Macrosiphum euphorbiae</name>
    <name type="common">potato aphid</name>
    <dbReference type="NCBI Taxonomy" id="13131"/>
    <lineage>
        <taxon>Eukaryota</taxon>
        <taxon>Metazoa</taxon>
        <taxon>Ecdysozoa</taxon>
        <taxon>Arthropoda</taxon>
        <taxon>Hexapoda</taxon>
        <taxon>Insecta</taxon>
        <taxon>Pterygota</taxon>
        <taxon>Neoptera</taxon>
        <taxon>Paraneoptera</taxon>
        <taxon>Hemiptera</taxon>
        <taxon>Sternorrhyncha</taxon>
        <taxon>Aphidomorpha</taxon>
        <taxon>Aphidoidea</taxon>
        <taxon>Aphididae</taxon>
        <taxon>Macrosiphini</taxon>
        <taxon>Macrosiphum</taxon>
    </lineage>
</organism>
<dbReference type="InterPro" id="IPR036236">
    <property type="entry name" value="Znf_C2H2_sf"/>
</dbReference>
<evidence type="ECO:0000259" key="2">
    <source>
        <dbReference type="PROSITE" id="PS50157"/>
    </source>
</evidence>
<dbReference type="PROSITE" id="PS50157">
    <property type="entry name" value="ZINC_FINGER_C2H2_2"/>
    <property type="match status" value="2"/>
</dbReference>